<dbReference type="PANTHER" id="PTHR33490">
    <property type="entry name" value="BLR5614 PROTEIN-RELATED"/>
    <property type="match status" value="1"/>
</dbReference>
<protein>
    <recommendedName>
        <fullName evidence="3">Transglutaminase-like domain-containing protein</fullName>
    </recommendedName>
</protein>
<name>A0A1F5MHD0_9BACT</name>
<gene>
    <name evidence="4" type="ORF">A3I48_00165</name>
</gene>
<dbReference type="Pfam" id="PF01841">
    <property type="entry name" value="Transglut_core"/>
    <property type="match status" value="1"/>
</dbReference>
<keyword evidence="1" id="KW-0812">Transmembrane</keyword>
<evidence type="ECO:0000313" key="5">
    <source>
        <dbReference type="Proteomes" id="UP000178859"/>
    </source>
</evidence>
<evidence type="ECO:0000256" key="2">
    <source>
        <dbReference type="SAM" id="SignalP"/>
    </source>
</evidence>
<dbReference type="AlphaFoldDB" id="A0A1F5MHD0"/>
<dbReference type="Proteomes" id="UP000178859">
    <property type="component" value="Unassembled WGS sequence"/>
</dbReference>
<dbReference type="Gene3D" id="3.10.620.30">
    <property type="match status" value="1"/>
</dbReference>
<dbReference type="SUPFAM" id="SSF54001">
    <property type="entry name" value="Cysteine proteinases"/>
    <property type="match status" value="1"/>
</dbReference>
<dbReference type="EMBL" id="MFDT01000041">
    <property type="protein sequence ID" value="OGE64777.1"/>
    <property type="molecule type" value="Genomic_DNA"/>
</dbReference>
<keyword evidence="1" id="KW-0472">Membrane</keyword>
<evidence type="ECO:0000256" key="1">
    <source>
        <dbReference type="SAM" id="Phobius"/>
    </source>
</evidence>
<keyword evidence="1" id="KW-1133">Transmembrane helix</keyword>
<feature type="signal peptide" evidence="2">
    <location>
        <begin position="1"/>
        <end position="23"/>
    </location>
</feature>
<dbReference type="InterPro" id="IPR038765">
    <property type="entry name" value="Papain-like_cys_pep_sf"/>
</dbReference>
<feature type="chain" id="PRO_5009520046" description="Transglutaminase-like domain-containing protein" evidence="2">
    <location>
        <begin position="24"/>
        <end position="627"/>
    </location>
</feature>
<accession>A0A1F5MHD0</accession>
<reference evidence="4 5" key="1">
    <citation type="journal article" date="2016" name="Nat. Commun.">
        <title>Thousands of microbial genomes shed light on interconnected biogeochemical processes in an aquifer system.</title>
        <authorList>
            <person name="Anantharaman K."/>
            <person name="Brown C.T."/>
            <person name="Hug L.A."/>
            <person name="Sharon I."/>
            <person name="Castelle C.J."/>
            <person name="Probst A.J."/>
            <person name="Thomas B.C."/>
            <person name="Singh A."/>
            <person name="Wilkins M.J."/>
            <person name="Karaoz U."/>
            <person name="Brodie E.L."/>
            <person name="Williams K.H."/>
            <person name="Hubbard S.S."/>
            <person name="Banfield J.F."/>
        </authorList>
    </citation>
    <scope>NUCLEOTIDE SEQUENCE [LARGE SCALE GENOMIC DNA]</scope>
</reference>
<proteinExistence type="predicted"/>
<organism evidence="4 5">
    <name type="scientific">Candidatus Daviesbacteria bacterium RIFCSPLOWO2_02_FULL_36_7</name>
    <dbReference type="NCBI Taxonomy" id="1797792"/>
    <lineage>
        <taxon>Bacteria</taxon>
        <taxon>Candidatus Daviesiibacteriota</taxon>
    </lineage>
</organism>
<sequence length="627" mass="69601">MIKKISVLVVFLLLLGLPKHAFAASEFATSYDVLYDVGEDGVTTVTEKVTLKNLTSQYYANQFKLTIGATQISDIKGSDPGGALNISSEQKDTSTTLSVKFNQQIAGIGKTLPWTLSFKSKDFAQKLGKVWEVRAPRISATSNLSSYNLTLAVPRSFGDLSLISPTPINQTRSGDKVFLTFNMDQLKSSGISASFGLNQLFDFDLSYHLENQNLMPILTNIALPPDTAFQDVIYQRIEPKPLNVTVDSDGNFLAWYKVSRNQKLDIRVFGSAKLYTSSKVKSPFLDESLRKKYTAADKYWEKDNPQILSKLNEILGDNPPQDSDSKAKLIFQFVVDTLKYDFRRLKDNSMERLGALTALNNPNSAVCMEFTDLFIALTRAAGIPARELDGFAYTNNTVLRPLSLNKDILHAWPEYWSDRRGWVMVDPTWENTTGGVDYFSKLDLNHFVFVIKGSSSQNPIPAGSYKYSGQDSKDVKVTLSDTDFLGHPQLDVAIEAPNPIFAGFPGLIKVKVANTGNAFYPPIPFAVSANTLFILNASGQNLGIIPPFGSSEFNFNIRTKSLFDTFNDQVIVEIAGQKFTKEVTIKPFALFQTIPLIIAGVVGSMVLVYLAVLGGLVYRKRFLKRKK</sequence>
<comment type="caution">
    <text evidence="4">The sequence shown here is derived from an EMBL/GenBank/DDBJ whole genome shotgun (WGS) entry which is preliminary data.</text>
</comment>
<dbReference type="InterPro" id="IPR002931">
    <property type="entry name" value="Transglutaminase-like"/>
</dbReference>
<feature type="domain" description="Transglutaminase-like" evidence="3">
    <location>
        <begin position="359"/>
        <end position="429"/>
    </location>
</feature>
<dbReference type="SMART" id="SM00460">
    <property type="entry name" value="TGc"/>
    <property type="match status" value="1"/>
</dbReference>
<evidence type="ECO:0000259" key="3">
    <source>
        <dbReference type="SMART" id="SM00460"/>
    </source>
</evidence>
<dbReference type="PANTHER" id="PTHR33490:SF6">
    <property type="entry name" value="SLL1049 PROTEIN"/>
    <property type="match status" value="1"/>
</dbReference>
<feature type="transmembrane region" description="Helical" evidence="1">
    <location>
        <begin position="596"/>
        <end position="618"/>
    </location>
</feature>
<keyword evidence="2" id="KW-0732">Signal</keyword>
<evidence type="ECO:0000313" key="4">
    <source>
        <dbReference type="EMBL" id="OGE64777.1"/>
    </source>
</evidence>